<evidence type="ECO:0000256" key="1">
    <source>
        <dbReference type="ARBA" id="ARBA00004434"/>
    </source>
</evidence>
<evidence type="ECO:0000256" key="12">
    <source>
        <dbReference type="SAM" id="MobiDB-lite"/>
    </source>
</evidence>
<dbReference type="GO" id="GO:0015031">
    <property type="term" value="P:protein transport"/>
    <property type="evidence" value="ECO:0007669"/>
    <property type="project" value="UniProtKB-KW"/>
</dbReference>
<keyword evidence="10" id="KW-0496">Mitochondrion</keyword>
<organism evidence="13 14">
    <name type="scientific">Tothia fuscella</name>
    <dbReference type="NCBI Taxonomy" id="1048955"/>
    <lineage>
        <taxon>Eukaryota</taxon>
        <taxon>Fungi</taxon>
        <taxon>Dikarya</taxon>
        <taxon>Ascomycota</taxon>
        <taxon>Pezizomycotina</taxon>
        <taxon>Dothideomycetes</taxon>
        <taxon>Pleosporomycetidae</taxon>
        <taxon>Venturiales</taxon>
        <taxon>Cylindrosympodiaceae</taxon>
        <taxon>Tothia</taxon>
    </lineage>
</organism>
<gene>
    <name evidence="13" type="ORF">EJ08DRAFT_683793</name>
</gene>
<keyword evidence="7" id="KW-0653">Protein transport</keyword>
<evidence type="ECO:0000256" key="2">
    <source>
        <dbReference type="ARBA" id="ARBA00006355"/>
    </source>
</evidence>
<dbReference type="AlphaFoldDB" id="A0A9P4NF91"/>
<feature type="compositionally biased region" description="Basic and acidic residues" evidence="12">
    <location>
        <begin position="428"/>
        <end position="440"/>
    </location>
</feature>
<evidence type="ECO:0000256" key="8">
    <source>
        <dbReference type="ARBA" id="ARBA00022989"/>
    </source>
</evidence>
<dbReference type="InterPro" id="IPR021056">
    <property type="entry name" value="Mt_import_IM_translocase_Tim54"/>
</dbReference>
<name>A0A9P4NF91_9PEZI</name>
<dbReference type="OrthoDB" id="5598305at2759"/>
<feature type="compositionally biased region" description="Basic and acidic residues" evidence="12">
    <location>
        <begin position="311"/>
        <end position="322"/>
    </location>
</feature>
<evidence type="ECO:0000256" key="6">
    <source>
        <dbReference type="ARBA" id="ARBA00022792"/>
    </source>
</evidence>
<dbReference type="EMBL" id="MU007125">
    <property type="protein sequence ID" value="KAF2418758.1"/>
    <property type="molecule type" value="Genomic_DNA"/>
</dbReference>
<dbReference type="Pfam" id="PF11711">
    <property type="entry name" value="Tim54"/>
    <property type="match status" value="1"/>
</dbReference>
<comment type="caution">
    <text evidence="13">The sequence shown here is derived from an EMBL/GenBank/DDBJ whole genome shotgun (WGS) entry which is preliminary data.</text>
</comment>
<keyword evidence="14" id="KW-1185">Reference proteome</keyword>
<dbReference type="GO" id="GO:0005743">
    <property type="term" value="C:mitochondrial inner membrane"/>
    <property type="evidence" value="ECO:0007669"/>
    <property type="project" value="UniProtKB-SubCell"/>
</dbReference>
<keyword evidence="6" id="KW-0999">Mitochondrion inner membrane</keyword>
<dbReference type="Proteomes" id="UP000800235">
    <property type="component" value="Unassembled WGS sequence"/>
</dbReference>
<accession>A0A9P4NF91</accession>
<evidence type="ECO:0000256" key="9">
    <source>
        <dbReference type="ARBA" id="ARBA00023010"/>
    </source>
</evidence>
<keyword evidence="5" id="KW-0812">Transmembrane</keyword>
<feature type="compositionally biased region" description="Low complexity" evidence="12">
    <location>
        <begin position="1"/>
        <end position="20"/>
    </location>
</feature>
<dbReference type="PANTHER" id="PTHR12358:SF101">
    <property type="entry name" value="MITOCHONDRIAL IMPORT INNER MEMBRANE TRANSLOCASE SUBUNIT TIM54"/>
    <property type="match status" value="1"/>
</dbReference>
<dbReference type="InterPro" id="IPR050187">
    <property type="entry name" value="Lipid_Phosphate_FormReg"/>
</dbReference>
<dbReference type="PANTHER" id="PTHR12358">
    <property type="entry name" value="SPHINGOSINE KINASE"/>
    <property type="match status" value="1"/>
</dbReference>
<evidence type="ECO:0000256" key="7">
    <source>
        <dbReference type="ARBA" id="ARBA00022927"/>
    </source>
</evidence>
<evidence type="ECO:0000313" key="13">
    <source>
        <dbReference type="EMBL" id="KAF2418758.1"/>
    </source>
</evidence>
<evidence type="ECO:0000256" key="11">
    <source>
        <dbReference type="ARBA" id="ARBA00023136"/>
    </source>
</evidence>
<sequence length="508" mass="56173">MADPPKVDAAAPKPAALGPPISNAAKMASEGNPVFRMMGLPKNFGKKLPSRNWMIFLSIVSTWTGLVVYDRQQKKRIQKKWVDSVKRLALEPLAPNQMPRKLTIFLSAPPSDGLLTAREHYHEYVAPILVASGLDWDAVEGRKEGDVRAGLAERIRKLRKKKGEKSETPLEEDDLEVQIDNIRQGMGVKVEEGVKGDIVIGRNTWKEYIRGLHEGWLGPLDAPKVVEGVDQAGKVGTSAPNGDVPHTERPHDIGSIPSFAAEQVIQHLPHTTTPPSSEFTSSTTTQSPQDDASSSIDDASPSATPSSNPEQPEKPKEEESSKPKKPPQPPPFISTSDYPSATLSPNIPPSFEPSIAIPVPHILGFKNTHIRIYRYLTKRYVAEEIGRQVAAACFGVYGNYERRAGTGSHELSPASTAADDMSPSSKFTGEDTREPQDSSHWEQEVLLKEEEPEWHKSVRKNHDPTKESVWIDPMVIDLRIAERMRKFVLDPKSLRSTSSKEDEFVSTS</sequence>
<evidence type="ECO:0000256" key="3">
    <source>
        <dbReference type="ARBA" id="ARBA00020796"/>
    </source>
</evidence>
<comment type="similarity">
    <text evidence="2">Belongs to the TIM54 family.</text>
</comment>
<comment type="subcellular location">
    <subcellularLocation>
        <location evidence="1">Mitochondrion inner membrane</location>
        <topology evidence="1">Single-pass membrane protein</topology>
    </subcellularLocation>
</comment>
<feature type="region of interest" description="Disordered" evidence="12">
    <location>
        <begin position="1"/>
        <end position="23"/>
    </location>
</feature>
<keyword evidence="8" id="KW-1133">Transmembrane helix</keyword>
<keyword evidence="4" id="KW-0813">Transport</keyword>
<evidence type="ECO:0000313" key="14">
    <source>
        <dbReference type="Proteomes" id="UP000800235"/>
    </source>
</evidence>
<reference evidence="13" key="1">
    <citation type="journal article" date="2020" name="Stud. Mycol.">
        <title>101 Dothideomycetes genomes: a test case for predicting lifestyles and emergence of pathogens.</title>
        <authorList>
            <person name="Haridas S."/>
            <person name="Albert R."/>
            <person name="Binder M."/>
            <person name="Bloem J."/>
            <person name="Labutti K."/>
            <person name="Salamov A."/>
            <person name="Andreopoulos B."/>
            <person name="Baker S."/>
            <person name="Barry K."/>
            <person name="Bills G."/>
            <person name="Bluhm B."/>
            <person name="Cannon C."/>
            <person name="Castanera R."/>
            <person name="Culley D."/>
            <person name="Daum C."/>
            <person name="Ezra D."/>
            <person name="Gonzalez J."/>
            <person name="Henrissat B."/>
            <person name="Kuo A."/>
            <person name="Liang C."/>
            <person name="Lipzen A."/>
            <person name="Lutzoni F."/>
            <person name="Magnuson J."/>
            <person name="Mondo S."/>
            <person name="Nolan M."/>
            <person name="Ohm R."/>
            <person name="Pangilinan J."/>
            <person name="Park H.-J."/>
            <person name="Ramirez L."/>
            <person name="Alfaro M."/>
            <person name="Sun H."/>
            <person name="Tritt A."/>
            <person name="Yoshinaga Y."/>
            <person name="Zwiers L.-H."/>
            <person name="Turgeon B."/>
            <person name="Goodwin S."/>
            <person name="Spatafora J."/>
            <person name="Crous P."/>
            <person name="Grigoriev I."/>
        </authorList>
    </citation>
    <scope>NUCLEOTIDE SEQUENCE</scope>
    <source>
        <strain evidence="13">CBS 130266</strain>
    </source>
</reference>
<feature type="region of interest" description="Disordered" evidence="12">
    <location>
        <begin position="270"/>
        <end position="346"/>
    </location>
</feature>
<proteinExistence type="inferred from homology"/>
<keyword evidence="11" id="KW-0472">Membrane</keyword>
<feature type="compositionally biased region" description="Low complexity" evidence="12">
    <location>
        <begin position="271"/>
        <end position="310"/>
    </location>
</feature>
<protein>
    <recommendedName>
        <fullName evidence="3">Mitochondrial import inner membrane translocase subunit TIM54</fullName>
    </recommendedName>
</protein>
<keyword evidence="9" id="KW-0811">Translocation</keyword>
<feature type="region of interest" description="Disordered" evidence="12">
    <location>
        <begin position="406"/>
        <end position="440"/>
    </location>
</feature>
<evidence type="ECO:0000256" key="5">
    <source>
        <dbReference type="ARBA" id="ARBA00022692"/>
    </source>
</evidence>
<evidence type="ECO:0000256" key="10">
    <source>
        <dbReference type="ARBA" id="ARBA00023128"/>
    </source>
</evidence>
<feature type="region of interest" description="Disordered" evidence="12">
    <location>
        <begin position="232"/>
        <end position="254"/>
    </location>
</feature>
<feature type="compositionally biased region" description="Polar residues" evidence="12">
    <location>
        <begin position="333"/>
        <end position="345"/>
    </location>
</feature>
<evidence type="ECO:0000256" key="4">
    <source>
        <dbReference type="ARBA" id="ARBA00022448"/>
    </source>
</evidence>